<sequence>MTTTHNVPEAQNYPNSSSDKKWQDFLEYSYKNPEKFIEWIEHDPRYKDIVAKAKEKKIVISEEPSLSKNISFCLRYLLIVPPNSLYGRVKVNPQLVMRAKAVAAVQSVSNIWDTLTAVPLAYLSVGGGPLGFFFAALITVIAQTFSNKTAEIAAVGCHKHQRLAGGATFGWVAMSALLTLISGYGSDIVTNGSYLAEYHADKIVKENVLPKYERNLKTAEAKVKDAQKLIQKCDEQFKEWQSLPKSSPGRDAFYRKLNGPFGVKPSYWDNQPTAQLPLCPRSLRLEHESKEEIAKAQKALNQTKSNIDEAGKPIVYLQQFQPKLYASEFTEQGNIRSGVKIVEIAITSFNERLLSGNLGSLGFSLIGLGISVITTAMAVTLTMIHRRLPSVADTFDRSLHNAQEEFFHAVGDGLRNKQGKNNSDHQDS</sequence>
<organism evidence="3 4">
    <name type="scientific">Microcystis panniformis FACHB-1757</name>
    <dbReference type="NCBI Taxonomy" id="1638788"/>
    <lineage>
        <taxon>Bacteria</taxon>
        <taxon>Bacillati</taxon>
        <taxon>Cyanobacteriota</taxon>
        <taxon>Cyanophyceae</taxon>
        <taxon>Oscillatoriophycideae</taxon>
        <taxon>Chroococcales</taxon>
        <taxon>Microcystaceae</taxon>
        <taxon>Microcystis</taxon>
    </lineage>
</organism>
<dbReference type="RefSeq" id="WP_052278316.1">
    <property type="nucleotide sequence ID" value="NZ_CP011339.1"/>
</dbReference>
<feature type="transmembrane region" description="Helical" evidence="2">
    <location>
        <begin position="361"/>
        <end position="384"/>
    </location>
</feature>
<dbReference type="Proteomes" id="UP000068167">
    <property type="component" value="Chromosome"/>
</dbReference>
<feature type="transmembrane region" description="Helical" evidence="2">
    <location>
        <begin position="120"/>
        <end position="142"/>
    </location>
</feature>
<dbReference type="AlphaFoldDB" id="A0A0K1SAU8"/>
<evidence type="ECO:0000313" key="4">
    <source>
        <dbReference type="Proteomes" id="UP000068167"/>
    </source>
</evidence>
<gene>
    <name evidence="3" type="ORF">VL20_6447</name>
</gene>
<feature type="transmembrane region" description="Helical" evidence="2">
    <location>
        <begin position="163"/>
        <end position="185"/>
    </location>
</feature>
<evidence type="ECO:0000313" key="3">
    <source>
        <dbReference type="EMBL" id="AKV71175.1"/>
    </source>
</evidence>
<dbReference type="EMBL" id="CP011339">
    <property type="protein sequence ID" value="AKV71175.1"/>
    <property type="molecule type" value="Genomic_DNA"/>
</dbReference>
<protein>
    <submittedName>
        <fullName evidence="3">Uncharacterized protein</fullName>
    </submittedName>
</protein>
<keyword evidence="2" id="KW-1133">Transmembrane helix</keyword>
<dbReference type="PATRIC" id="fig|1638788.3.peg.6472"/>
<keyword evidence="2" id="KW-0812">Transmembrane</keyword>
<evidence type="ECO:0000256" key="1">
    <source>
        <dbReference type="SAM" id="Coils"/>
    </source>
</evidence>
<proteinExistence type="predicted"/>
<keyword evidence="1" id="KW-0175">Coiled coil</keyword>
<feature type="coiled-coil region" evidence="1">
    <location>
        <begin position="209"/>
        <end position="236"/>
    </location>
</feature>
<evidence type="ECO:0000256" key="2">
    <source>
        <dbReference type="SAM" id="Phobius"/>
    </source>
</evidence>
<keyword evidence="2" id="KW-0472">Membrane</keyword>
<dbReference type="KEGG" id="mpk:VL20_6447"/>
<name>A0A0K1SAU8_9CHRO</name>
<keyword evidence="4" id="KW-1185">Reference proteome</keyword>
<accession>A0A0K1SAU8</accession>
<reference evidence="3 4" key="1">
    <citation type="journal article" date="2016" name="Stand. Genomic Sci.">
        <title>Complete genome sequence and genomic characterization of Microcystis panniformis FACHB 1757 by third-generation sequencing.</title>
        <authorList>
            <person name="Zhang J.Y."/>
            <person name="Guan R."/>
            <person name="Zhang H.J."/>
            <person name="Li H."/>
            <person name="Xiao P."/>
            <person name="Yu G.L."/>
            <person name="Du L."/>
            <person name="Cao D.M."/>
            <person name="Zhu B.C."/>
            <person name="Li R.H."/>
            <person name="Lu Z.H."/>
        </authorList>
    </citation>
    <scope>NUCLEOTIDE SEQUENCE [LARGE SCALE GENOMIC DNA]</scope>
    <source>
        <strain evidence="3 4">FACHB-1757</strain>
    </source>
</reference>